<dbReference type="AlphaFoldDB" id="A0A1G8NAT3"/>
<keyword evidence="3 10" id="KW-0479">Metal-binding</keyword>
<comment type="subunit">
    <text evidence="10">The complex is composed of six subunits: RnfA, RnfB, RnfC, RnfD, RnfE and RnfG.</text>
</comment>
<comment type="subcellular location">
    <subcellularLocation>
        <location evidence="10">Cell membrane</location>
    </subcellularLocation>
</comment>
<feature type="binding site" evidence="10">
    <location>
        <position position="142"/>
    </location>
    <ligand>
        <name>[4Fe-4S] cluster</name>
        <dbReference type="ChEBI" id="CHEBI:49883"/>
        <label>2</label>
    </ligand>
</feature>
<keyword evidence="10" id="KW-1003">Cell membrane</keyword>
<evidence type="ECO:0000313" key="13">
    <source>
        <dbReference type="EMBL" id="SDI77389.1"/>
    </source>
</evidence>
<comment type="caution">
    <text evidence="10">Lacks conserved residue(s) required for the propagation of feature annotation.</text>
</comment>
<evidence type="ECO:0000256" key="4">
    <source>
        <dbReference type="ARBA" id="ARBA00022737"/>
    </source>
</evidence>
<feature type="binding site" evidence="10">
    <location>
        <position position="49"/>
    </location>
    <ligand>
        <name>[4Fe-4S] cluster</name>
        <dbReference type="ChEBI" id="CHEBI:49883"/>
        <label>1</label>
    </ligand>
</feature>
<dbReference type="PANTHER" id="PTHR43560">
    <property type="entry name" value="ION-TRANSLOCATING OXIDOREDUCTASE COMPLEX SUBUNIT B"/>
    <property type="match status" value="1"/>
</dbReference>
<dbReference type="SUPFAM" id="SSF46548">
    <property type="entry name" value="alpha-helical ferredoxin"/>
    <property type="match status" value="1"/>
</dbReference>
<dbReference type="Pfam" id="PF12838">
    <property type="entry name" value="Fer4_7"/>
    <property type="match status" value="1"/>
</dbReference>
<evidence type="ECO:0000256" key="6">
    <source>
        <dbReference type="ARBA" id="ARBA00022982"/>
    </source>
</evidence>
<gene>
    <name evidence="10" type="primary">rnfB</name>
    <name evidence="13" type="ORF">SAMN05421804_104150</name>
</gene>
<keyword evidence="9 10" id="KW-0472">Membrane</keyword>
<keyword evidence="1 10" id="KW-0813">Transport</keyword>
<dbReference type="CDD" id="cd10549">
    <property type="entry name" value="MtMvhB_like"/>
    <property type="match status" value="1"/>
</dbReference>
<dbReference type="PANTHER" id="PTHR43560:SF1">
    <property type="entry name" value="ION-TRANSLOCATING OXIDOREDUCTASE COMPLEX SUBUNIT B"/>
    <property type="match status" value="1"/>
</dbReference>
<dbReference type="GO" id="GO:0022900">
    <property type="term" value="P:electron transport chain"/>
    <property type="evidence" value="ECO:0007669"/>
    <property type="project" value="UniProtKB-UniRule"/>
</dbReference>
<keyword evidence="2 10" id="KW-0004">4Fe-4S</keyword>
<protein>
    <recommendedName>
        <fullName evidence="10">Ion-translocating oxidoreductase complex subunit B</fullName>
        <ecNumber evidence="10">7.-.-.-</ecNumber>
    </recommendedName>
    <alternativeName>
        <fullName evidence="10">Rnf electron transport complex subunit B</fullName>
    </alternativeName>
</protein>
<dbReference type="PROSITE" id="PS00198">
    <property type="entry name" value="4FE4S_FER_1"/>
    <property type="match status" value="2"/>
</dbReference>
<proteinExistence type="inferred from homology"/>
<comment type="function">
    <text evidence="10">Part of a membrane-bound complex that couples electron transfer with translocation of ions across the membrane.</text>
</comment>
<feature type="binding site" evidence="10">
    <location>
        <position position="148"/>
    </location>
    <ligand>
        <name>[4Fe-4S] cluster</name>
        <dbReference type="ChEBI" id="CHEBI:49883"/>
        <label>2</label>
    </ligand>
</feature>
<evidence type="ECO:0000256" key="5">
    <source>
        <dbReference type="ARBA" id="ARBA00022967"/>
    </source>
</evidence>
<dbReference type="Pfam" id="PF04060">
    <property type="entry name" value="FeS"/>
    <property type="match status" value="1"/>
</dbReference>
<evidence type="ECO:0000256" key="9">
    <source>
        <dbReference type="ARBA" id="ARBA00023136"/>
    </source>
</evidence>
<keyword evidence="6 10" id="KW-0249">Electron transport</keyword>
<dbReference type="NCBIfam" id="TIGR01944">
    <property type="entry name" value="rnfB"/>
    <property type="match status" value="1"/>
</dbReference>
<dbReference type="InterPro" id="IPR007202">
    <property type="entry name" value="4Fe-4S_dom"/>
</dbReference>
<feature type="binding site" evidence="10">
    <location>
        <position position="52"/>
    </location>
    <ligand>
        <name>[4Fe-4S] cluster</name>
        <dbReference type="ChEBI" id="CHEBI:49883"/>
        <label>1</label>
    </ligand>
</feature>
<comment type="similarity">
    <text evidence="10">Belongs to the 4Fe4S bacterial-type ferredoxin family. RnfB subfamily.</text>
</comment>
<dbReference type="Gene3D" id="3.30.70.20">
    <property type="match status" value="2"/>
</dbReference>
<organism evidence="13 14">
    <name type="scientific">Proteiniclasticum ruminis</name>
    <dbReference type="NCBI Taxonomy" id="398199"/>
    <lineage>
        <taxon>Bacteria</taxon>
        <taxon>Bacillati</taxon>
        <taxon>Bacillota</taxon>
        <taxon>Clostridia</taxon>
        <taxon>Eubacteriales</taxon>
        <taxon>Clostridiaceae</taxon>
        <taxon>Proteiniclasticum</taxon>
    </lineage>
</organism>
<keyword evidence="7 10" id="KW-0408">Iron</keyword>
<keyword evidence="5 10" id="KW-1278">Translocase</keyword>
<dbReference type="EMBL" id="FNDZ01000004">
    <property type="protein sequence ID" value="SDI77389.1"/>
    <property type="molecule type" value="Genomic_DNA"/>
</dbReference>
<feature type="binding site" evidence="10">
    <location>
        <position position="181"/>
    </location>
    <ligand>
        <name>[4Fe-4S] cluster</name>
        <dbReference type="ChEBI" id="CHEBI:49883"/>
        <label>2</label>
    </ligand>
</feature>
<evidence type="ECO:0000256" key="1">
    <source>
        <dbReference type="ARBA" id="ARBA00022448"/>
    </source>
</evidence>
<evidence type="ECO:0000256" key="7">
    <source>
        <dbReference type="ARBA" id="ARBA00023004"/>
    </source>
</evidence>
<dbReference type="GO" id="GO:0005886">
    <property type="term" value="C:plasma membrane"/>
    <property type="evidence" value="ECO:0007669"/>
    <property type="project" value="UniProtKB-SubCell"/>
</dbReference>
<dbReference type="EC" id="7.-.-.-" evidence="10"/>
<evidence type="ECO:0000256" key="8">
    <source>
        <dbReference type="ARBA" id="ARBA00023014"/>
    </source>
</evidence>
<feature type="binding site" evidence="10">
    <location>
        <position position="138"/>
    </location>
    <ligand>
        <name>[4Fe-4S] cluster</name>
        <dbReference type="ChEBI" id="CHEBI:49883"/>
        <label>2</label>
    </ligand>
</feature>
<evidence type="ECO:0000256" key="3">
    <source>
        <dbReference type="ARBA" id="ARBA00022723"/>
    </source>
</evidence>
<dbReference type="HAMAP" id="MF_00463">
    <property type="entry name" value="RsxB_RnfB"/>
    <property type="match status" value="1"/>
</dbReference>
<dbReference type="InterPro" id="IPR017900">
    <property type="entry name" value="4Fe4S_Fe_S_CS"/>
</dbReference>
<evidence type="ECO:0000256" key="2">
    <source>
        <dbReference type="ARBA" id="ARBA00022485"/>
    </source>
</evidence>
<dbReference type="PROSITE" id="PS51656">
    <property type="entry name" value="4FE4S"/>
    <property type="match status" value="1"/>
</dbReference>
<feature type="domain" description="4Fe-4S" evidence="12">
    <location>
        <begin position="32"/>
        <end position="91"/>
    </location>
</feature>
<feature type="binding site" evidence="10">
    <location>
        <position position="174"/>
    </location>
    <ligand>
        <name>[4Fe-4S] cluster</name>
        <dbReference type="ChEBI" id="CHEBI:49883"/>
        <label>3</label>
    </ligand>
</feature>
<feature type="domain" description="4Fe-4S ferredoxin-type" evidence="11">
    <location>
        <begin position="236"/>
        <end position="261"/>
    </location>
</feature>
<feature type="domain" description="4Fe-4S ferredoxin-type" evidence="11">
    <location>
        <begin position="162"/>
        <end position="191"/>
    </location>
</feature>
<feature type="binding site" evidence="10">
    <location>
        <position position="74"/>
    </location>
    <ligand>
        <name>[4Fe-4S] cluster</name>
        <dbReference type="ChEBI" id="CHEBI:49883"/>
        <label>1</label>
    </ligand>
</feature>
<name>A0A1G8NAT3_9CLOT</name>
<sequence length="276" mass="28930">MTEILIPIAIMAGLGIVLAVLLGYAAEVFAVKQEPKVEEILLVLPGVNCGGCGFAGCEAYAKGVALNGASPSLCTVGGNPVANQIGDIMGVKVNAQEVMVAYVKCNGDCNKAKEKYEYHGIMDCVSAAALPGGGSKSCSYGCLGLGTCVGVCEFDAIVIRDGIAIIDENKCTNCGACVKSCPKNLIESVPLNSRVRVACNSLDSARDIMQNCEVGCIACKKCEKACEYDAIHVNNNLAKIDYDKCTQCNACVEVCPKTTIENLLMIHKAKPKDITA</sequence>
<evidence type="ECO:0000256" key="10">
    <source>
        <dbReference type="HAMAP-Rule" id="MF_00463"/>
    </source>
</evidence>
<dbReference type="Proteomes" id="UP000183255">
    <property type="component" value="Unassembled WGS sequence"/>
</dbReference>
<keyword evidence="8 10" id="KW-0411">Iron-sulfur</keyword>
<dbReference type="InterPro" id="IPR050395">
    <property type="entry name" value="4Fe4S_Ferredoxin_RnfB"/>
</dbReference>
<dbReference type="GO" id="GO:0051539">
    <property type="term" value="F:4 iron, 4 sulfur cluster binding"/>
    <property type="evidence" value="ECO:0007669"/>
    <property type="project" value="UniProtKB-UniRule"/>
</dbReference>
<feature type="binding site" evidence="10">
    <location>
        <position position="57"/>
    </location>
    <ligand>
        <name>[4Fe-4S] cluster</name>
        <dbReference type="ChEBI" id="CHEBI:49883"/>
        <label>1</label>
    </ligand>
</feature>
<feature type="binding site" evidence="10">
    <location>
        <position position="152"/>
    </location>
    <ligand>
        <name>[4Fe-4S] cluster</name>
        <dbReference type="ChEBI" id="CHEBI:49883"/>
        <label>3</label>
    </ligand>
</feature>
<accession>A0A1G8NAT3</accession>
<reference evidence="13 14" key="1">
    <citation type="submission" date="2016-10" db="EMBL/GenBank/DDBJ databases">
        <authorList>
            <person name="de Groot N.N."/>
        </authorList>
    </citation>
    <scope>NUCLEOTIDE SEQUENCE [LARGE SCALE GENOMIC DNA]</scope>
    <source>
        <strain evidence="13 14">CGMCC 1.5058</strain>
    </source>
</reference>
<evidence type="ECO:0000259" key="11">
    <source>
        <dbReference type="PROSITE" id="PS51379"/>
    </source>
</evidence>
<dbReference type="InterPro" id="IPR010207">
    <property type="entry name" value="Elect_transpt_cplx_RnfB/RsxB"/>
</dbReference>
<dbReference type="RefSeq" id="WP_031576017.1">
    <property type="nucleotide sequence ID" value="NZ_FNDZ01000004.1"/>
</dbReference>
<dbReference type="InterPro" id="IPR017896">
    <property type="entry name" value="4Fe4S_Fe-S-bd"/>
</dbReference>
<evidence type="ECO:0000259" key="12">
    <source>
        <dbReference type="PROSITE" id="PS51656"/>
    </source>
</evidence>
<feature type="region of interest" description="Hydrophobic" evidence="10">
    <location>
        <begin position="1"/>
        <end position="26"/>
    </location>
</feature>
<dbReference type="PROSITE" id="PS51379">
    <property type="entry name" value="4FE4S_FER_2"/>
    <property type="match status" value="3"/>
</dbReference>
<keyword evidence="4 10" id="KW-0677">Repeat</keyword>
<feature type="binding site" evidence="10">
    <location>
        <position position="171"/>
    </location>
    <ligand>
        <name>[4Fe-4S] cluster</name>
        <dbReference type="ChEBI" id="CHEBI:49883"/>
        <label>3</label>
    </ligand>
</feature>
<feature type="binding site" evidence="10">
    <location>
        <position position="177"/>
    </location>
    <ligand>
        <name>[4Fe-4S] cluster</name>
        <dbReference type="ChEBI" id="CHEBI:49883"/>
        <label>3</label>
    </ligand>
</feature>
<comment type="cofactor">
    <cofactor evidence="10">
        <name>[4Fe-4S] cluster</name>
        <dbReference type="ChEBI" id="CHEBI:49883"/>
    </cofactor>
    <text evidence="10">Binds 3 [4Fe-4S] clusters.</text>
</comment>
<feature type="domain" description="4Fe-4S ferredoxin-type" evidence="11">
    <location>
        <begin position="206"/>
        <end position="235"/>
    </location>
</feature>
<dbReference type="GO" id="GO:0046872">
    <property type="term" value="F:metal ion binding"/>
    <property type="evidence" value="ECO:0007669"/>
    <property type="project" value="UniProtKB-KW"/>
</dbReference>
<evidence type="ECO:0000313" key="14">
    <source>
        <dbReference type="Proteomes" id="UP000183255"/>
    </source>
</evidence>
<dbReference type="GO" id="GO:0009055">
    <property type="term" value="F:electron transfer activity"/>
    <property type="evidence" value="ECO:0007669"/>
    <property type="project" value="InterPro"/>
</dbReference>
<dbReference type="Pfam" id="PF00037">
    <property type="entry name" value="Fer4"/>
    <property type="match status" value="1"/>
</dbReference>
<dbReference type="Gene3D" id="1.10.15.40">
    <property type="entry name" value="Electron transport complex subunit B, putative Fe-S cluster"/>
    <property type="match status" value="1"/>
</dbReference>